<keyword evidence="4" id="KW-0548">Nucleotidyltransferase</keyword>
<dbReference type="PROSITE" id="PS00718">
    <property type="entry name" value="SIGMA54_2"/>
    <property type="match status" value="1"/>
</dbReference>
<evidence type="ECO:0000256" key="4">
    <source>
        <dbReference type="ARBA" id="ARBA00022695"/>
    </source>
</evidence>
<protein>
    <submittedName>
        <fullName evidence="11">RNA polymerase factor sigma-54</fullName>
    </submittedName>
</protein>
<feature type="domain" description="RNA polymerase sigma factor 54 core-binding" evidence="10">
    <location>
        <begin position="106"/>
        <end position="325"/>
    </location>
</feature>
<dbReference type="RefSeq" id="WP_405275422.1">
    <property type="nucleotide sequence ID" value="NZ_CP144380.1"/>
</dbReference>
<dbReference type="PANTHER" id="PTHR32248">
    <property type="entry name" value="RNA POLYMERASE SIGMA-54 FACTOR"/>
    <property type="match status" value="1"/>
</dbReference>
<keyword evidence="12" id="KW-1185">Reference proteome</keyword>
<sequence>MSQFKLYQGQHLKQEMRINPRLYQAMELLYMPLLDLQQHLKTEMAENPFLEMSEADVVQELELKEEAPEEKPDENEIDWEEILLDGFDAGGRKQEYEHKEYIPPTAVETPDLRDELTRQLRMLDMPERELRLGEEIIGNLNDGGLLSCGLDEVVEALNEWLSEVRAIALDRAREIEDEEERAEELAELETLFADYTVEEAEEILIEIQRLDPPGVGARSLQESILIQMRQAGEVDTLAFRVVEGHFQDLVNHKWSDIARALDASPREVQEAADTLSRFDPKPGLGISSDPEHYVIPDLVVEKIDGEYMVFVNDTNLPRLRISRAYREVARDRNKFTGENKEFISAKLNSANWMIQAIEQRRQTMLKVMNFIVDRQREFFEKGVQYLRPLTLREVAEHIDMHESTVSRVTNEKFVQTPRGVYSLKFFFSSGLSTDSGEDISARGVKDKIRNLVDDEDEKKPLTDAAIVRLLKDDGVQIARRTVAKYRDQLGILPARMRKRV</sequence>
<evidence type="ECO:0000256" key="2">
    <source>
        <dbReference type="ARBA" id="ARBA00022478"/>
    </source>
</evidence>
<dbReference type="InterPro" id="IPR007634">
    <property type="entry name" value="RNA_pol_sigma_54_DNA-bd"/>
</dbReference>
<accession>A0ABU9E7V0</accession>
<dbReference type="EMBL" id="JBBHLI010000002">
    <property type="protein sequence ID" value="MEK9500179.1"/>
    <property type="molecule type" value="Genomic_DNA"/>
</dbReference>
<evidence type="ECO:0000259" key="9">
    <source>
        <dbReference type="Pfam" id="PF04552"/>
    </source>
</evidence>
<feature type="domain" description="RNA polymerase sigma factor 54 DNA-binding" evidence="9">
    <location>
        <begin position="341"/>
        <end position="499"/>
    </location>
</feature>
<dbReference type="Pfam" id="PF04963">
    <property type="entry name" value="Sigma54_CBD"/>
    <property type="match status" value="1"/>
</dbReference>
<dbReference type="InterPro" id="IPR000394">
    <property type="entry name" value="RNA_pol_sigma_54"/>
</dbReference>
<dbReference type="Gene3D" id="1.10.10.60">
    <property type="entry name" value="Homeodomain-like"/>
    <property type="match status" value="1"/>
</dbReference>
<keyword evidence="6" id="KW-0731">Sigma factor</keyword>
<evidence type="ECO:0000313" key="12">
    <source>
        <dbReference type="Proteomes" id="UP001484239"/>
    </source>
</evidence>
<dbReference type="InterPro" id="IPR038709">
    <property type="entry name" value="RpoN_core-bd_sf"/>
</dbReference>
<keyword evidence="7" id="KW-0238">DNA-binding</keyword>
<keyword evidence="5" id="KW-0805">Transcription regulation</keyword>
<evidence type="ECO:0000259" key="10">
    <source>
        <dbReference type="Pfam" id="PF04963"/>
    </source>
</evidence>
<comment type="caution">
    <text evidence="11">The sequence shown here is derived from an EMBL/GenBank/DDBJ whole genome shotgun (WGS) entry which is preliminary data.</text>
</comment>
<evidence type="ECO:0000256" key="5">
    <source>
        <dbReference type="ARBA" id="ARBA00023015"/>
    </source>
</evidence>
<dbReference type="PANTHER" id="PTHR32248:SF4">
    <property type="entry name" value="RNA POLYMERASE SIGMA-54 FACTOR"/>
    <property type="match status" value="1"/>
</dbReference>
<evidence type="ECO:0000256" key="1">
    <source>
        <dbReference type="ARBA" id="ARBA00008798"/>
    </source>
</evidence>
<reference evidence="11 12" key="1">
    <citation type="submission" date="2024-02" db="EMBL/GenBank/DDBJ databases">
        <title>A novel Gemmatimonadota bacterium.</title>
        <authorList>
            <person name="Du Z.-J."/>
            <person name="Ye Y.-Q."/>
        </authorList>
    </citation>
    <scope>NUCLEOTIDE SEQUENCE [LARGE SCALE GENOMIC DNA]</scope>
    <source>
        <strain evidence="11 12">DH-20</strain>
    </source>
</reference>
<evidence type="ECO:0000256" key="7">
    <source>
        <dbReference type="ARBA" id="ARBA00023125"/>
    </source>
</evidence>
<proteinExistence type="inferred from homology"/>
<keyword evidence="8" id="KW-0804">Transcription</keyword>
<dbReference type="PROSITE" id="PS00717">
    <property type="entry name" value="SIGMA54_1"/>
    <property type="match status" value="1"/>
</dbReference>
<evidence type="ECO:0000256" key="8">
    <source>
        <dbReference type="ARBA" id="ARBA00023163"/>
    </source>
</evidence>
<dbReference type="Gene3D" id="1.10.10.1330">
    <property type="entry name" value="RNA polymerase sigma-54 factor, core-binding domain"/>
    <property type="match status" value="1"/>
</dbReference>
<name>A0ABU9E7V0_9BACT</name>
<dbReference type="Pfam" id="PF00309">
    <property type="entry name" value="Sigma54_AID"/>
    <property type="match status" value="1"/>
</dbReference>
<dbReference type="InterPro" id="IPR007046">
    <property type="entry name" value="RNA_pol_sigma_54_core-bd"/>
</dbReference>
<keyword evidence="3" id="KW-0808">Transferase</keyword>
<dbReference type="PROSITE" id="PS50044">
    <property type="entry name" value="SIGMA54_3"/>
    <property type="match status" value="1"/>
</dbReference>
<dbReference type="NCBIfam" id="TIGR02395">
    <property type="entry name" value="rpoN_sigma"/>
    <property type="match status" value="1"/>
</dbReference>
<dbReference type="Proteomes" id="UP001484239">
    <property type="component" value="Unassembled WGS sequence"/>
</dbReference>
<evidence type="ECO:0000256" key="3">
    <source>
        <dbReference type="ARBA" id="ARBA00022679"/>
    </source>
</evidence>
<keyword evidence="2" id="KW-0240">DNA-directed RNA polymerase</keyword>
<evidence type="ECO:0000313" key="11">
    <source>
        <dbReference type="EMBL" id="MEK9500179.1"/>
    </source>
</evidence>
<gene>
    <name evidence="11" type="primary">rpoN</name>
    <name evidence="11" type="ORF">WI372_04260</name>
</gene>
<dbReference type="Pfam" id="PF04552">
    <property type="entry name" value="Sigma54_DBD"/>
    <property type="match status" value="1"/>
</dbReference>
<dbReference type="PIRSF" id="PIRSF000774">
    <property type="entry name" value="RpoN"/>
    <property type="match status" value="1"/>
</dbReference>
<comment type="similarity">
    <text evidence="1">Belongs to the sigma-54 factor family.</text>
</comment>
<dbReference type="PRINTS" id="PR00045">
    <property type="entry name" value="SIGMA54FCT"/>
</dbReference>
<evidence type="ECO:0000256" key="6">
    <source>
        <dbReference type="ARBA" id="ARBA00023082"/>
    </source>
</evidence>
<organism evidence="11 12">
    <name type="scientific">Gaopeijia maritima</name>
    <dbReference type="NCBI Taxonomy" id="3119007"/>
    <lineage>
        <taxon>Bacteria</taxon>
        <taxon>Pseudomonadati</taxon>
        <taxon>Gemmatimonadota</taxon>
        <taxon>Longimicrobiia</taxon>
        <taxon>Gaopeijiales</taxon>
        <taxon>Gaopeijiaceae</taxon>
        <taxon>Gaopeijia</taxon>
    </lineage>
</organism>